<protein>
    <recommendedName>
        <fullName evidence="9">Cobalamin biosynthesis protein CobD</fullName>
    </recommendedName>
</protein>
<evidence type="ECO:0000256" key="2">
    <source>
        <dbReference type="ARBA" id="ARBA00004953"/>
    </source>
</evidence>
<accession>A0A401Z944</accession>
<feature type="transmembrane region" description="Helical" evidence="9">
    <location>
        <begin position="183"/>
        <end position="200"/>
    </location>
</feature>
<organism evidence="10 11">
    <name type="scientific">Dictyobacter aurantiacus</name>
    <dbReference type="NCBI Taxonomy" id="1936993"/>
    <lineage>
        <taxon>Bacteria</taxon>
        <taxon>Bacillati</taxon>
        <taxon>Chloroflexota</taxon>
        <taxon>Ktedonobacteria</taxon>
        <taxon>Ktedonobacterales</taxon>
        <taxon>Dictyobacteraceae</taxon>
        <taxon>Dictyobacter</taxon>
    </lineage>
</organism>
<dbReference type="GO" id="GO:0048472">
    <property type="term" value="F:threonine-phosphate decarboxylase activity"/>
    <property type="evidence" value="ECO:0007669"/>
    <property type="project" value="InterPro"/>
</dbReference>
<name>A0A401Z944_9CHLR</name>
<dbReference type="RefSeq" id="WP_126594627.1">
    <property type="nucleotide sequence ID" value="NZ_BIFQ01000001.1"/>
</dbReference>
<dbReference type="InterPro" id="IPR004485">
    <property type="entry name" value="Cobalamin_biosynth_CobD/CbiB"/>
</dbReference>
<comment type="caution">
    <text evidence="10">The sequence shown here is derived from an EMBL/GenBank/DDBJ whole genome shotgun (WGS) entry which is preliminary data.</text>
</comment>
<reference evidence="11" key="1">
    <citation type="submission" date="2018-12" db="EMBL/GenBank/DDBJ databases">
        <title>Tengunoibacter tsumagoiensis gen. nov., sp. nov., Dictyobacter kobayashii sp. nov., D. alpinus sp. nov., and D. joshuensis sp. nov. and description of Dictyobacteraceae fam. nov. within the order Ktedonobacterales isolated from Tengu-no-mugimeshi.</title>
        <authorList>
            <person name="Wang C.M."/>
            <person name="Zheng Y."/>
            <person name="Sakai Y."/>
            <person name="Toyoda A."/>
            <person name="Minakuchi Y."/>
            <person name="Abe K."/>
            <person name="Yokota A."/>
            <person name="Yabe S."/>
        </authorList>
    </citation>
    <scope>NUCLEOTIDE SEQUENCE [LARGE SCALE GENOMIC DNA]</scope>
    <source>
        <strain evidence="11">S-27</strain>
    </source>
</reference>
<comment type="similarity">
    <text evidence="3 9">Belongs to the CobD/CbiB family.</text>
</comment>
<evidence type="ECO:0000256" key="6">
    <source>
        <dbReference type="ARBA" id="ARBA00022692"/>
    </source>
</evidence>
<evidence type="ECO:0000313" key="11">
    <source>
        <dbReference type="Proteomes" id="UP000287224"/>
    </source>
</evidence>
<evidence type="ECO:0000256" key="8">
    <source>
        <dbReference type="ARBA" id="ARBA00023136"/>
    </source>
</evidence>
<keyword evidence="5 9" id="KW-0169">Cobalamin biosynthesis</keyword>
<proteinExistence type="inferred from homology"/>
<keyword evidence="6 9" id="KW-0812">Transmembrane</keyword>
<comment type="caution">
    <text evidence="9">Lacks conserved residue(s) required for the propagation of feature annotation.</text>
</comment>
<evidence type="ECO:0000256" key="7">
    <source>
        <dbReference type="ARBA" id="ARBA00022989"/>
    </source>
</evidence>
<keyword evidence="11" id="KW-1185">Reference proteome</keyword>
<keyword evidence="4 9" id="KW-1003">Cell membrane</keyword>
<dbReference type="AlphaFoldDB" id="A0A401Z944"/>
<sequence>MRSNGQKKKQKRYALEGALALLVACGFDVLGEPPSPLHPVVWYGYLIRWLQGFAPRGSRAQLVYGILMPLLATGIVCPFALLLQKVVNWFYSAVRRWYGPRIAFVGSTMLLGGMLKPFFAWRMLAGAGKSVRVALEQQDLPEAREALRSLVSRDRTQLSEELAAAAAVESLAENMSDSVVAPLFYYTLFGLPGAMLYRLINTFDSMIGYHDQYEYLGKASARLDDLLNFIPARLTSVFIIVLAPFYGGESGRACRIWLRDRYKTESPNAGQPMAAAAGALGIQLEKAGSYCLGDAEHMVGVLDIKRAERLVGYVGAIAVVCTMLTTYLWKSKCHV</sequence>
<dbReference type="PANTHER" id="PTHR34308:SF1">
    <property type="entry name" value="COBALAMIN BIOSYNTHESIS PROTEIN CBIB"/>
    <property type="match status" value="1"/>
</dbReference>
<evidence type="ECO:0000256" key="1">
    <source>
        <dbReference type="ARBA" id="ARBA00004651"/>
    </source>
</evidence>
<dbReference type="GO" id="GO:0005886">
    <property type="term" value="C:plasma membrane"/>
    <property type="evidence" value="ECO:0007669"/>
    <property type="project" value="UniProtKB-SubCell"/>
</dbReference>
<dbReference type="Proteomes" id="UP000287224">
    <property type="component" value="Unassembled WGS sequence"/>
</dbReference>
<dbReference type="NCBIfam" id="TIGR00380">
    <property type="entry name" value="cobal_cbiB"/>
    <property type="match status" value="1"/>
</dbReference>
<dbReference type="HAMAP" id="MF_00024">
    <property type="entry name" value="CobD_CbiB"/>
    <property type="match status" value="1"/>
</dbReference>
<evidence type="ECO:0000256" key="5">
    <source>
        <dbReference type="ARBA" id="ARBA00022573"/>
    </source>
</evidence>
<feature type="transmembrane region" description="Helical" evidence="9">
    <location>
        <begin position="310"/>
        <end position="329"/>
    </location>
</feature>
<evidence type="ECO:0000313" key="10">
    <source>
        <dbReference type="EMBL" id="GCE03338.1"/>
    </source>
</evidence>
<dbReference type="UniPathway" id="UPA00148"/>
<comment type="subcellular location">
    <subcellularLocation>
        <location evidence="1 9">Cell membrane</location>
        <topology evidence="1 9">Multi-pass membrane protein</topology>
    </subcellularLocation>
</comment>
<dbReference type="OrthoDB" id="9811967at2"/>
<evidence type="ECO:0000256" key="9">
    <source>
        <dbReference type="HAMAP-Rule" id="MF_00024"/>
    </source>
</evidence>
<comment type="function">
    <text evidence="9">Converts cobyric acid to cobinamide by the addition of aminopropanol on the F carboxylic group.</text>
</comment>
<evidence type="ECO:0000256" key="4">
    <source>
        <dbReference type="ARBA" id="ARBA00022475"/>
    </source>
</evidence>
<dbReference type="PANTHER" id="PTHR34308">
    <property type="entry name" value="COBALAMIN BIOSYNTHESIS PROTEIN CBIB"/>
    <property type="match status" value="1"/>
</dbReference>
<feature type="transmembrane region" description="Helical" evidence="9">
    <location>
        <begin position="102"/>
        <end position="121"/>
    </location>
</feature>
<dbReference type="Pfam" id="PF03186">
    <property type="entry name" value="CobD_Cbib"/>
    <property type="match status" value="1"/>
</dbReference>
<keyword evidence="7 9" id="KW-1133">Transmembrane helix</keyword>
<dbReference type="GO" id="GO:0009236">
    <property type="term" value="P:cobalamin biosynthetic process"/>
    <property type="evidence" value="ECO:0007669"/>
    <property type="project" value="UniProtKB-UniRule"/>
</dbReference>
<keyword evidence="8 9" id="KW-0472">Membrane</keyword>
<dbReference type="EMBL" id="BIFQ01000001">
    <property type="protein sequence ID" value="GCE03338.1"/>
    <property type="molecule type" value="Genomic_DNA"/>
</dbReference>
<comment type="pathway">
    <text evidence="2 9">Cofactor biosynthesis; adenosylcobalamin biosynthesis.</text>
</comment>
<feature type="transmembrane region" description="Helical" evidence="9">
    <location>
        <begin position="62"/>
        <end position="82"/>
    </location>
</feature>
<evidence type="ECO:0000256" key="3">
    <source>
        <dbReference type="ARBA" id="ARBA00006263"/>
    </source>
</evidence>
<gene>
    <name evidence="9" type="primary">cobD</name>
    <name evidence="10" type="ORF">KDAU_06670</name>
</gene>
<dbReference type="GO" id="GO:0015420">
    <property type="term" value="F:ABC-type vitamin B12 transporter activity"/>
    <property type="evidence" value="ECO:0007669"/>
    <property type="project" value="UniProtKB-UniRule"/>
</dbReference>